<evidence type="ECO:0000313" key="1">
    <source>
        <dbReference type="EMBL" id="VDL57533.1"/>
    </source>
</evidence>
<protein>
    <submittedName>
        <fullName evidence="3">Ovule protein</fullName>
    </submittedName>
</protein>
<gene>
    <name evidence="1" type="ORF">HDID_LOCUS5215</name>
</gene>
<reference evidence="3" key="1">
    <citation type="submission" date="2017-02" db="UniProtKB">
        <authorList>
            <consortium name="WormBaseParasite"/>
        </authorList>
    </citation>
    <scope>IDENTIFICATION</scope>
</reference>
<dbReference type="EMBL" id="UYSG01002484">
    <property type="protein sequence ID" value="VDL57533.1"/>
    <property type="molecule type" value="Genomic_DNA"/>
</dbReference>
<organism evidence="3">
    <name type="scientific">Hymenolepis diminuta</name>
    <name type="common">Rat tapeworm</name>
    <dbReference type="NCBI Taxonomy" id="6216"/>
    <lineage>
        <taxon>Eukaryota</taxon>
        <taxon>Metazoa</taxon>
        <taxon>Spiralia</taxon>
        <taxon>Lophotrochozoa</taxon>
        <taxon>Platyhelminthes</taxon>
        <taxon>Cestoda</taxon>
        <taxon>Eucestoda</taxon>
        <taxon>Cyclophyllidea</taxon>
        <taxon>Hymenolepididae</taxon>
        <taxon>Hymenolepis</taxon>
    </lineage>
</organism>
<dbReference type="Proteomes" id="UP000274504">
    <property type="component" value="Unassembled WGS sequence"/>
</dbReference>
<dbReference type="STRING" id="6216.A0A0R3SJV2"/>
<reference evidence="1 2" key="2">
    <citation type="submission" date="2018-11" db="EMBL/GenBank/DDBJ databases">
        <authorList>
            <consortium name="Pathogen Informatics"/>
        </authorList>
    </citation>
    <scope>NUCLEOTIDE SEQUENCE [LARGE SCALE GENOMIC DNA]</scope>
</reference>
<proteinExistence type="predicted"/>
<dbReference type="WBParaSite" id="HDID_0000521701-mRNA-1">
    <property type="protein sequence ID" value="HDID_0000521701-mRNA-1"/>
    <property type="gene ID" value="HDID_0000521701"/>
</dbReference>
<dbReference type="AlphaFoldDB" id="A0A0R3SJV2"/>
<name>A0A0R3SJV2_HYMDI</name>
<accession>A0A0R3SJV2</accession>
<evidence type="ECO:0000313" key="3">
    <source>
        <dbReference type="WBParaSite" id="HDID_0000521701-mRNA-1"/>
    </source>
</evidence>
<sequence>MDGRGTLERRKKTNSLSIFKRFSSRRDRKDLEANPVMKKKSISLEDMQSGVSIVWFTVEQVIFLMMNSVKVHSLKFSKKKDLRKSNIVALKMSAFSAPFQKCVF</sequence>
<evidence type="ECO:0000313" key="2">
    <source>
        <dbReference type="Proteomes" id="UP000274504"/>
    </source>
</evidence>